<dbReference type="GO" id="GO:0016758">
    <property type="term" value="F:hexosyltransferase activity"/>
    <property type="evidence" value="ECO:0007669"/>
    <property type="project" value="TreeGrafter"/>
</dbReference>
<dbReference type="Pfam" id="PF00534">
    <property type="entry name" value="Glycos_transf_1"/>
    <property type="match status" value="1"/>
</dbReference>
<dbReference type="SUPFAM" id="SSF53756">
    <property type="entry name" value="UDP-Glycosyltransferase/glycogen phosphorylase"/>
    <property type="match status" value="1"/>
</dbReference>
<dbReference type="AlphaFoldDB" id="A0A367RB05"/>
<dbReference type="CDD" id="cd03801">
    <property type="entry name" value="GT4_PimA-like"/>
    <property type="match status" value="1"/>
</dbReference>
<name>A0A367RB05_NOSPU</name>
<dbReference type="Gene3D" id="3.40.50.2000">
    <property type="entry name" value="Glycogen Phosphorylase B"/>
    <property type="match status" value="2"/>
</dbReference>
<dbReference type="InterPro" id="IPR050194">
    <property type="entry name" value="Glycosyltransferase_grp1"/>
</dbReference>
<dbReference type="Proteomes" id="UP000252085">
    <property type="component" value="Unassembled WGS sequence"/>
</dbReference>
<reference evidence="3 4" key="1">
    <citation type="submission" date="2016-04" db="EMBL/GenBank/DDBJ databases">
        <authorList>
            <person name="Evans L.H."/>
            <person name="Alamgir A."/>
            <person name="Owens N."/>
            <person name="Weber N.D."/>
            <person name="Virtaneva K."/>
            <person name="Barbian K."/>
            <person name="Babar A."/>
            <person name="Rosenke K."/>
        </authorList>
    </citation>
    <scope>NUCLEOTIDE SEQUENCE [LARGE SCALE GENOMIC DNA]</scope>
    <source>
        <strain evidence="3">NIES-2108</strain>
    </source>
</reference>
<evidence type="ECO:0000313" key="3">
    <source>
        <dbReference type="EMBL" id="RCJ33030.1"/>
    </source>
</evidence>
<comment type="caution">
    <text evidence="3">The sequence shown here is derived from an EMBL/GenBank/DDBJ whole genome shotgun (WGS) entry which is preliminary data.</text>
</comment>
<evidence type="ECO:0000259" key="1">
    <source>
        <dbReference type="Pfam" id="PF00534"/>
    </source>
</evidence>
<feature type="domain" description="Glycosyl transferase family 1" evidence="1">
    <location>
        <begin position="218"/>
        <end position="389"/>
    </location>
</feature>
<dbReference type="PANTHER" id="PTHR45947:SF3">
    <property type="entry name" value="SULFOQUINOVOSYL TRANSFERASE SQD2"/>
    <property type="match status" value="1"/>
</dbReference>
<dbReference type="PANTHER" id="PTHR45947">
    <property type="entry name" value="SULFOQUINOVOSYL TRANSFERASE SQD2"/>
    <property type="match status" value="1"/>
</dbReference>
<protein>
    <submittedName>
        <fullName evidence="3">Glycosyl transferase family 1</fullName>
    </submittedName>
</protein>
<gene>
    <name evidence="3" type="ORF">A6769_26765</name>
</gene>
<sequence length="410" mass="47352">MEHISQLTAEIRDKAAYPDILVISRIFLPKEAVIGEYIYNRCLQDPERVIVLAASCSGDEVFDKSQQFPVYRWYYPKYWRSRYVRNILRPLVNIVCSFVLAIKLYFRYHYRYIEWGHGYDFPSLLLLSYLLPIRFFIYLHGNDLLCTLHNPVLRSLFKLTLKRAEGIVCNSSYTRDYLRTAFRLDTPTHVINPVIRPEKFGNNVANPSSLDDLRVRVRQTYNIPDSAIVILSIGRLLKHKGFDRVIDNIPILLTFGVDVHYILCGQGPSESELKSLAHRLRVDKRVHFAGYVPERELAGYYAACDIFAMLTLSDTKPNNMEGFGMAYLEASYFGKPIIAPRLGGVLDTVQHEENGILVNPNSGYEVFQAFNRLCKDQQLREQLGRKGKELAKRRTLHRSLYKSEGKNAIL</sequence>
<dbReference type="Pfam" id="PF13439">
    <property type="entry name" value="Glyco_transf_4"/>
    <property type="match status" value="1"/>
</dbReference>
<dbReference type="EMBL" id="LXQE01000162">
    <property type="protein sequence ID" value="RCJ33030.1"/>
    <property type="molecule type" value="Genomic_DNA"/>
</dbReference>
<dbReference type="InterPro" id="IPR028098">
    <property type="entry name" value="Glyco_trans_4-like_N"/>
</dbReference>
<accession>A0A367RB05</accession>
<evidence type="ECO:0000259" key="2">
    <source>
        <dbReference type="Pfam" id="PF13439"/>
    </source>
</evidence>
<dbReference type="InterPro" id="IPR001296">
    <property type="entry name" value="Glyco_trans_1"/>
</dbReference>
<proteinExistence type="predicted"/>
<organism evidence="3 4">
    <name type="scientific">Nostoc punctiforme NIES-2108</name>
    <dbReference type="NCBI Taxonomy" id="1356359"/>
    <lineage>
        <taxon>Bacteria</taxon>
        <taxon>Bacillati</taxon>
        <taxon>Cyanobacteriota</taxon>
        <taxon>Cyanophyceae</taxon>
        <taxon>Nostocales</taxon>
        <taxon>Nostocaceae</taxon>
        <taxon>Nostoc</taxon>
    </lineage>
</organism>
<keyword evidence="3" id="KW-0808">Transferase</keyword>
<feature type="domain" description="Glycosyltransferase subfamily 4-like N-terminal" evidence="2">
    <location>
        <begin position="64"/>
        <end position="198"/>
    </location>
</feature>
<evidence type="ECO:0000313" key="4">
    <source>
        <dbReference type="Proteomes" id="UP000252085"/>
    </source>
</evidence>